<dbReference type="CTD" id="36084"/>
<evidence type="ECO:0000256" key="2">
    <source>
        <dbReference type="ARBA" id="ARBA00022443"/>
    </source>
</evidence>
<dbReference type="Pfam" id="PF07653">
    <property type="entry name" value="SH3_2"/>
    <property type="match status" value="2"/>
</dbReference>
<feature type="compositionally biased region" description="Low complexity" evidence="7">
    <location>
        <begin position="2904"/>
        <end position="2914"/>
    </location>
</feature>
<dbReference type="InterPro" id="IPR036028">
    <property type="entry name" value="SH3-like_dom_sf"/>
</dbReference>
<dbReference type="Proteomes" id="UP000829999">
    <property type="component" value="Chromosome 29"/>
</dbReference>
<dbReference type="CDD" id="cd11780">
    <property type="entry name" value="SH3_Sorbs_3"/>
    <property type="match status" value="1"/>
</dbReference>
<evidence type="ECO:0000259" key="9">
    <source>
        <dbReference type="PROSITE" id="PS50831"/>
    </source>
</evidence>
<feature type="region of interest" description="Disordered" evidence="7">
    <location>
        <begin position="2865"/>
        <end position="2920"/>
    </location>
</feature>
<protein>
    <submittedName>
        <fullName evidence="11">Uncharacterized protein LOC118268087 isoform X22</fullName>
    </submittedName>
</protein>
<feature type="region of interest" description="Disordered" evidence="7">
    <location>
        <begin position="1"/>
        <end position="55"/>
    </location>
</feature>
<evidence type="ECO:0000256" key="4">
    <source>
        <dbReference type="ARBA" id="ARBA00022949"/>
    </source>
</evidence>
<dbReference type="RefSeq" id="XP_050562531.1">
    <property type="nucleotide sequence ID" value="XM_050706574.1"/>
</dbReference>
<feature type="region of interest" description="Disordered" evidence="7">
    <location>
        <begin position="3227"/>
        <end position="3256"/>
    </location>
</feature>
<name>A0A9R0ECW5_SPOFR</name>
<evidence type="ECO:0000313" key="11">
    <source>
        <dbReference type="RefSeq" id="XP_050562531.1"/>
    </source>
</evidence>
<evidence type="ECO:0000256" key="3">
    <source>
        <dbReference type="ARBA" id="ARBA00022737"/>
    </source>
</evidence>
<dbReference type="Gene3D" id="2.30.30.40">
    <property type="entry name" value="SH3 Domains"/>
    <property type="match status" value="3"/>
</dbReference>
<dbReference type="PROSITE" id="PS50002">
    <property type="entry name" value="SH3"/>
    <property type="match status" value="3"/>
</dbReference>
<feature type="domain" description="SH3" evidence="8">
    <location>
        <begin position="3510"/>
        <end position="3569"/>
    </location>
</feature>
<feature type="region of interest" description="Disordered" evidence="7">
    <location>
        <begin position="3271"/>
        <end position="3306"/>
    </location>
</feature>
<feature type="region of interest" description="Disordered" evidence="7">
    <location>
        <begin position="3318"/>
        <end position="3343"/>
    </location>
</feature>
<dbReference type="GO" id="GO:0070161">
    <property type="term" value="C:anchoring junction"/>
    <property type="evidence" value="ECO:0007669"/>
    <property type="project" value="UniProtKB-SubCell"/>
</dbReference>
<keyword evidence="2 5" id="KW-0728">SH3 domain</keyword>
<feature type="compositionally biased region" description="Basic and acidic residues" evidence="7">
    <location>
        <begin position="891"/>
        <end position="903"/>
    </location>
</feature>
<evidence type="ECO:0000313" key="10">
    <source>
        <dbReference type="Proteomes" id="UP000829999"/>
    </source>
</evidence>
<feature type="compositionally biased region" description="Basic and acidic residues" evidence="7">
    <location>
        <begin position="20"/>
        <end position="36"/>
    </location>
</feature>
<dbReference type="SMART" id="SM00326">
    <property type="entry name" value="SH3"/>
    <property type="match status" value="3"/>
</dbReference>
<feature type="region of interest" description="Disordered" evidence="7">
    <location>
        <begin position="1281"/>
        <end position="1486"/>
    </location>
</feature>
<dbReference type="GeneID" id="118268087"/>
<organism evidence="10 11">
    <name type="scientific">Spodoptera frugiperda</name>
    <name type="common">Fall armyworm</name>
    <dbReference type="NCBI Taxonomy" id="7108"/>
    <lineage>
        <taxon>Eukaryota</taxon>
        <taxon>Metazoa</taxon>
        <taxon>Ecdysozoa</taxon>
        <taxon>Arthropoda</taxon>
        <taxon>Hexapoda</taxon>
        <taxon>Insecta</taxon>
        <taxon>Pterygota</taxon>
        <taxon>Neoptera</taxon>
        <taxon>Endopterygota</taxon>
        <taxon>Lepidoptera</taxon>
        <taxon>Glossata</taxon>
        <taxon>Ditrysia</taxon>
        <taxon>Noctuoidea</taxon>
        <taxon>Noctuidae</taxon>
        <taxon>Amphipyrinae</taxon>
        <taxon>Spodoptera</taxon>
    </lineage>
</organism>
<feature type="domain" description="SH3" evidence="8">
    <location>
        <begin position="3440"/>
        <end position="3499"/>
    </location>
</feature>
<feature type="compositionally biased region" description="Polar residues" evidence="7">
    <location>
        <begin position="2870"/>
        <end position="2884"/>
    </location>
</feature>
<feature type="compositionally biased region" description="Polar residues" evidence="7">
    <location>
        <begin position="1607"/>
        <end position="1627"/>
    </location>
</feature>
<feature type="compositionally biased region" description="Basic residues" evidence="7">
    <location>
        <begin position="1"/>
        <end position="19"/>
    </location>
</feature>
<accession>A0A9R0ECW5</accession>
<feature type="compositionally biased region" description="Basic and acidic residues" evidence="7">
    <location>
        <begin position="2027"/>
        <end position="2039"/>
    </location>
</feature>
<feature type="region of interest" description="Disordered" evidence="7">
    <location>
        <begin position="2117"/>
        <end position="2171"/>
    </location>
</feature>
<feature type="region of interest" description="Disordered" evidence="7">
    <location>
        <begin position="296"/>
        <end position="318"/>
    </location>
</feature>
<dbReference type="InterPro" id="IPR001452">
    <property type="entry name" value="SH3_domain"/>
</dbReference>
<feature type="compositionally biased region" description="Polar residues" evidence="7">
    <location>
        <begin position="1370"/>
        <end position="1381"/>
    </location>
</feature>
<dbReference type="Pfam" id="PF14604">
    <property type="entry name" value="SH3_9"/>
    <property type="match status" value="1"/>
</dbReference>
<feature type="compositionally biased region" description="Low complexity" evidence="7">
    <location>
        <begin position="2009"/>
        <end position="2025"/>
    </location>
</feature>
<feature type="region of interest" description="Disordered" evidence="7">
    <location>
        <begin position="1560"/>
        <end position="1675"/>
    </location>
</feature>
<dbReference type="InterPro" id="IPR050384">
    <property type="entry name" value="Endophilin_SH3RF"/>
</dbReference>
<feature type="compositionally biased region" description="Basic residues" evidence="7">
    <location>
        <begin position="2131"/>
        <end position="2144"/>
    </location>
</feature>
<feature type="domain" description="SoHo" evidence="9">
    <location>
        <begin position="1484"/>
        <end position="1544"/>
    </location>
</feature>
<feature type="compositionally biased region" description="Pro residues" evidence="7">
    <location>
        <begin position="3290"/>
        <end position="3300"/>
    </location>
</feature>
<feature type="coiled-coil region" evidence="6">
    <location>
        <begin position="2571"/>
        <end position="2598"/>
    </location>
</feature>
<evidence type="ECO:0000259" key="8">
    <source>
        <dbReference type="PROSITE" id="PS50002"/>
    </source>
</evidence>
<dbReference type="FunFam" id="2.30.30.40:FF:000001">
    <property type="entry name" value="Sorbin and SH3 domain-containing protein 1 isoform 2"/>
    <property type="match status" value="1"/>
</dbReference>
<feature type="compositionally biased region" description="Basic and acidic residues" evidence="7">
    <location>
        <begin position="2885"/>
        <end position="2899"/>
    </location>
</feature>
<dbReference type="InterPro" id="IPR003127">
    <property type="entry name" value="SoHo_dom"/>
</dbReference>
<feature type="compositionally biased region" description="Low complexity" evidence="7">
    <location>
        <begin position="667"/>
        <end position="678"/>
    </location>
</feature>
<feature type="region of interest" description="Disordered" evidence="7">
    <location>
        <begin position="2426"/>
        <end position="2456"/>
    </location>
</feature>
<evidence type="ECO:0000256" key="5">
    <source>
        <dbReference type="PROSITE-ProRule" id="PRU00192"/>
    </source>
</evidence>
<keyword evidence="3" id="KW-0677">Repeat</keyword>
<sequence>MPERPKRRKNNKNKRKNKNNKPEVIKNNSDEKKLDSGESCNSKTDSKEDLVENESVVSEEIKQEILQPSIENEIASGSTSSDVVNLNGDLNNNSDEIVENVPPSPTDKCVVVDTVDASAYVVEAPGQSRHGKSKVKLSSKSKSLDDDEATKIIDVTEDVTAEPSNENALALIDTQNVIVTHVDSDVEWENAAELNEVDVKQPKELVTGTLSVTSIPLTVAQCEQTKSLTPDEEKSLRNYLNTLNLATQPDGVNSVEIKTEIEEIINQEIKHRLRKKAMADDFFLHRLGPPRMLDVIDEEGSSGSSMTSRRQSYLSDKRSDVEDLEDDVFEDNKNKLTKQKKMMSTAVHKKSFGKLVPQECLLVGAKIKEPEVSEARGDWTMKTVEKMTGAEVVYLTDTSSSTSSLHEIGEDDDDGVDTDASVRMITPTIEVTDTENFLKKTFISNTDNNKQDTNTGKTIEIPIQIIPNEKVSDEIEKKNTNAERIIKVQVENDTSVNIEKIVPEKRTTERIVEVTYDKEIKENSQQLVRNETKSNEHIIKVALEQDAKKNDVEVITSTNKTDNDRNLRLESEKTSEQSKNIVENISSQNSHEIVVLSTDNIKTNLYVKDIEEPINKDDNKMQAKQNKYELESKLIKCEFNDAINNLIKEVVSESEETNENAKETFSRQDSSSSVDSSQCTAKYNPNYSSLNDIVSMTHDETTTNNKTNTEQVSSTASHVKDVFECVTGAPRQNKTIADDDTKEPLKLRDLCVRNIATLPYGKKILEELASVSERLQNIALYGAPANVIDKKPDTDKMPHYRLPDVSSIDTITIPVKTKDPVPPPVKPRRSSLRKTSQEEEHWTGVPTKTEPVYVCLSPSQKMLMEKTNTVITKDEASHLVDMHRKFVDRRGYNEQYKSDKEREESDVDSTPVIPFKSQTGSRLLALIRDPTLTNNINSLNQRLNSSTDDIQRKRTTTTSTTFMKSNHDRFANRDFSFKPIPPPRPKKYSSSFYESDESSDFTDSSMRSMKSERKFFHYSTGNLNKEIESDVSSIQNMHRFFTDKRDEINDYKSPRRPSLPKDLCEQQMEYIRKKEKEVEAEIQRLEALKSNIPQMQKSPGPRAPLISEKEVIDERIKDSNNYSISRKKDVVMTSHGSEPKKGKLSSVFSSSQEELLREKMYSEYVSQMAEREERRQHKVIKITNTPSSTNHITVSKSMPALDILDAKVNNRIEKEFISKARERWDKLGIKDPETEDERESNNVYKEPKVIEHKIKVIEGGEEKDVKKLPSHLQEFVRFTAKDSEKSTSSADTVMIAPTFKARSTSPAIWRPGAPPPVAGTPARSPGVPPPPPPPPVWTPGSAGASPQTPRKTFRPVHFEETPPARRKFPNSEQNGATSGSESEGRLRTSHSAPVTGLSNLGGSNFGSRLPKAQNPTVTLLQKAREGQISRGSNYIQQERDAARLPRDRPSPPRGDPVHALRKEYASEGEADRSDYERGGIRKMADAQRKVEGIGPITKDGMPVALRSEVKDPSRWYKKMYDTIHKNKYDDDYVTIRYKSRRGQPPERVLSNKSQYAYFDPRSGYLSEPEGGLSRLGSSTWSDAYDSDVTTGPRRRTASVQEDRRFNDVNSQYSSSTNKYSTLASARASQEVYKNQPGRIENYVPGKSSVVDKEAKQQNISSTTSLPQSSPKEKKDLTATILSKSNMARALKESGYESDSTLVFRRREDTEAPLSPAERRAAYRDLQAGGEPPLRGFRSPAPPRQDESEIEYIPISSTLTKIRVHKKTPKVHEVICYPVTSIETGEQVKFKRVAPSFLSIDVPSKISDYPPAPPRRISSKNSRTLKLVTSTRPVSTSPKRTTSYSQSNVDFLKDKINHKLSRQNTQILSKSGSSVEKKCVTLEQKLPKSRIMSTSAPPAINRKYNSTINLKSSMKSSVSEARSGTSSFGSSRRILLPTEYSNSVHSKYGEPHSSVIIEGGAGRKTPISNILDKVTSLDKLWSAEKRNERIDVTKIRAKSLSKDSTHRPIIKSTITPSTKSSSPTSTHKSRDMIRTAEKVQKLKISKQHTKSNPCLSIKNEPKVLKPSSLQSSSSISKSTSNISTGLKKPNQVKTAVVTNLKKKKSLESVIVRPRSVPCHEACSKKAKDPKTVKKSPKPKSSKKSTTKSNDDSESGSQFGDTSNEISNFGSFENLGPRRISSKEIKKSHDAVVSDSFFQHLFLGRASTPTLVYPMLEQNTTVLQKARMFQSLPQDTTSPKSLNTYLIHRKPVSLSRFKMWDRYPSPSRARSPRSISWPGRMHDEIRKFDSLSKCDDFGSTSSLATVRSKSEPPCNKMYFSQTSRPKSPTVVFYKKEKPKEIVVRNTTSPSRLVFTQTRRPVSPKIIHKREVSPLQMKRKSVSPSKIVFTETVRPISPVITRRSPRLENLDVKSDNDKYPSTIFFSQTSRPVSPKVTRKSTAASVSRSHSTSPVSIRSPSYRRIHSARLQNSKQYADTVPKSVFRTRSAGDAERKILSDNLPMKTKSDSNLYATDPDYDEYCRDMQNTKMRSERFRELNRYYTYLERVAELEKATSTSDLRHRRKDEEIIDFDRWKKIRAIERAEEELNNLYRKLKIAQTEKDVLFYPRDLKDFRWNYDSDRGLRIKEKSVEDLKDHFQQIPQYDSMELEQPQSRDTYKPLWRGTSVAETAFYINKKNDNDRLEQRITVKPTVTLQQETSLNDLRKKIGLGSRLWSSLSMEQVNALKNQLNAIYSKELESKSNKEADMKYTIDVKEDKIEATPSLHVRCNSLITSNYNADREKPAKLTKSDSIAAISCPITSVKELKNNVNKIQMTLSENEKRKISQTLSKEILNRINKFDTPTQPPLSLKEEIENSEIKEQLIAESKDVQKNSENNLKQESINNAENDQKRHVIYPKEKTETPCQSSASETETASSDISNKTVIYRGPSKEVQKKVQYFESVKNTAEQTKTIYHARESSDEKEKENQDQSSSNIAVVVKEVVSNINEAKINEPPKNQMVQSQSCTNFKELFGESEKSKFLSLPLKPDLHSRSASPHSELYADRRTPDTLRCSSDETIWRSRSPSPDPERYWRAYLNLARAGEVRRLARRFDSPAAVGAVLRRYRSDPELARNAFITSWSSFEKLSSRRDKSRIALPVARVPLRSTNRYMPHIDIISKLAALRRRTTPRSRSAEEASECRQGEVDRIRRRFETMSLLGQIYASAPDVSELHDIAPYLAGSWIAHRYPKRSDNNRSIEDPNVLVRGHTSPVKKETKRIKPKESIKLSSILKSDTFAKQEFNPAAHRPASRYEPPRAPPRPPPASWPYRLSPFVTPSRHTVTFQENDSAPEPPRRTSHGSYSDTESPRRYVESDVNIHYRCPVRHDPLPLVPERELARQQAEHMKRLYREQKRNKYLQENEIHPADIEAFDASMKELQDMQNRRHQDNFTPSQKNILPLNRYDEAEKVIAKALYTFNGQTARELSFRKGELIHVRRQIDNNWYEGELHGRIGLFPYNYVEIQKGDVVQTPKKPAVVEGRARAKFDFTAQTNLELPLKKGEVVVLTRRIDQNWWEGRNGSKTGIFPDSYVTVLQEPSPNKPDPQPILNSDKPVASPAAHGLLNGSAKRSMGSHSYTPQPNSPALSNAPPATQPLPGHVAKPAQATLTPSERGYGPPTGAGVDLNNTEPLYVDTNAEAIPYRAMYKYRPQNPDELELNEGDTVYVLEKCDDGWYVGSSQRTGRFGTFPGNYVERI</sequence>
<feature type="compositionally biased region" description="Basic and acidic residues" evidence="7">
    <location>
        <begin position="1437"/>
        <end position="1486"/>
    </location>
</feature>
<feature type="domain" description="SH3" evidence="8">
    <location>
        <begin position="3669"/>
        <end position="3728"/>
    </location>
</feature>
<feature type="compositionally biased region" description="Low complexity" evidence="7">
    <location>
        <begin position="2437"/>
        <end position="2456"/>
    </location>
</feature>
<feature type="compositionally biased region" description="Polar residues" evidence="7">
    <location>
        <begin position="1656"/>
        <end position="1669"/>
    </location>
</feature>
<feature type="region of interest" description="Disordered" evidence="7">
    <location>
        <begin position="972"/>
        <end position="1004"/>
    </location>
</feature>
<feature type="region of interest" description="Disordered" evidence="7">
    <location>
        <begin position="891"/>
        <end position="914"/>
    </location>
</feature>
<feature type="compositionally biased region" description="Pro residues" evidence="7">
    <location>
        <begin position="1326"/>
        <end position="1337"/>
    </location>
</feature>
<gene>
    <name evidence="11" type="primary">LOC118268087</name>
</gene>
<keyword evidence="4" id="KW-0965">Cell junction</keyword>
<evidence type="ECO:0000256" key="1">
    <source>
        <dbReference type="ARBA" id="ARBA00004282"/>
    </source>
</evidence>
<feature type="region of interest" description="Disordered" evidence="7">
    <location>
        <begin position="652"/>
        <end position="683"/>
    </location>
</feature>
<feature type="compositionally biased region" description="Low complexity" evidence="7">
    <location>
        <begin position="3611"/>
        <end position="3623"/>
    </location>
</feature>
<reference evidence="11" key="1">
    <citation type="submission" date="2025-08" db="UniProtKB">
        <authorList>
            <consortium name="RefSeq"/>
        </authorList>
    </citation>
    <scope>IDENTIFICATION</scope>
    <source>
        <tissue evidence="11">Whole larval tissue</tissue>
    </source>
</reference>
<feature type="compositionally biased region" description="Polar residues" evidence="7">
    <location>
        <begin position="2154"/>
        <end position="2169"/>
    </location>
</feature>
<proteinExistence type="predicted"/>
<dbReference type="PANTHER" id="PTHR14167:SF116">
    <property type="entry name" value="CAP, ISOFORM AC"/>
    <property type="match status" value="1"/>
</dbReference>
<keyword evidence="10" id="KW-1185">Reference proteome</keyword>
<evidence type="ECO:0000256" key="7">
    <source>
        <dbReference type="SAM" id="MobiDB-lite"/>
    </source>
</evidence>
<dbReference type="PANTHER" id="PTHR14167">
    <property type="entry name" value="SH3 DOMAIN-CONTAINING"/>
    <property type="match status" value="1"/>
</dbReference>
<evidence type="ECO:0000256" key="6">
    <source>
        <dbReference type="SAM" id="Coils"/>
    </source>
</evidence>
<feature type="compositionally biased region" description="Low complexity" evidence="7">
    <location>
        <begin position="1396"/>
        <end position="1407"/>
    </location>
</feature>
<dbReference type="SMART" id="SM00459">
    <property type="entry name" value="Sorb"/>
    <property type="match status" value="1"/>
</dbReference>
<feature type="region of interest" description="Disordered" evidence="7">
    <location>
        <begin position="815"/>
        <end position="844"/>
    </location>
</feature>
<feature type="region of interest" description="Disordered" evidence="7">
    <location>
        <begin position="2002"/>
        <end position="2091"/>
    </location>
</feature>
<feature type="compositionally biased region" description="Low complexity" evidence="7">
    <location>
        <begin position="2066"/>
        <end position="2082"/>
    </location>
</feature>
<feature type="compositionally biased region" description="Basic and acidic residues" evidence="7">
    <location>
        <begin position="2120"/>
        <end position="2130"/>
    </location>
</feature>
<comment type="subcellular location">
    <subcellularLocation>
        <location evidence="1">Cell junction</location>
    </subcellularLocation>
</comment>
<dbReference type="CDD" id="cd11781">
    <property type="entry name" value="SH3_Sorbs_1"/>
    <property type="match status" value="1"/>
</dbReference>
<dbReference type="OrthoDB" id="19092at2759"/>
<feature type="region of interest" description="Disordered" evidence="7">
    <location>
        <begin position="3566"/>
        <end position="3660"/>
    </location>
</feature>
<keyword evidence="6" id="KW-0175">Coiled coil</keyword>
<dbReference type="PROSITE" id="PS50831">
    <property type="entry name" value="SOHO"/>
    <property type="match status" value="1"/>
</dbReference>
<dbReference type="SUPFAM" id="SSF50044">
    <property type="entry name" value="SH3-domain"/>
    <property type="match status" value="3"/>
</dbReference>